<feature type="compositionally biased region" description="Basic and acidic residues" evidence="1">
    <location>
        <begin position="719"/>
        <end position="736"/>
    </location>
</feature>
<dbReference type="EMBL" id="NBII01000001">
    <property type="protein sequence ID" value="PAV24342.1"/>
    <property type="molecule type" value="Genomic_DNA"/>
</dbReference>
<dbReference type="OrthoDB" id="3270368at2759"/>
<feature type="region of interest" description="Disordered" evidence="1">
    <location>
        <begin position="527"/>
        <end position="580"/>
    </location>
</feature>
<evidence type="ECO:0000313" key="2">
    <source>
        <dbReference type="EMBL" id="PAV24342.1"/>
    </source>
</evidence>
<evidence type="ECO:0000256" key="1">
    <source>
        <dbReference type="SAM" id="MobiDB-lite"/>
    </source>
</evidence>
<proteinExistence type="predicted"/>
<gene>
    <name evidence="2" type="ORF">PNOK_0141000</name>
</gene>
<feature type="compositionally biased region" description="Polar residues" evidence="1">
    <location>
        <begin position="1032"/>
        <end position="1047"/>
    </location>
</feature>
<reference evidence="2 3" key="1">
    <citation type="journal article" date="2017" name="Mol. Ecol.">
        <title>Comparative and population genomic landscape of Phellinus noxius: A hypervariable fungus causing root rot in trees.</title>
        <authorList>
            <person name="Chung C.L."/>
            <person name="Lee T.J."/>
            <person name="Akiba M."/>
            <person name="Lee H.H."/>
            <person name="Kuo T.H."/>
            <person name="Liu D."/>
            <person name="Ke H.M."/>
            <person name="Yokoi T."/>
            <person name="Roa M.B."/>
            <person name="Lu M.J."/>
            <person name="Chang Y.Y."/>
            <person name="Ann P.J."/>
            <person name="Tsai J.N."/>
            <person name="Chen C.Y."/>
            <person name="Tzean S.S."/>
            <person name="Ota Y."/>
            <person name="Hattori T."/>
            <person name="Sahashi N."/>
            <person name="Liou R.F."/>
            <person name="Kikuchi T."/>
            <person name="Tsai I.J."/>
        </authorList>
    </citation>
    <scope>NUCLEOTIDE SEQUENCE [LARGE SCALE GENOMIC DNA]</scope>
    <source>
        <strain evidence="2 3">FFPRI411160</strain>
    </source>
</reference>
<dbReference type="Proteomes" id="UP000217199">
    <property type="component" value="Unassembled WGS sequence"/>
</dbReference>
<dbReference type="InParanoid" id="A0A286UXR7"/>
<organism evidence="2 3">
    <name type="scientific">Pyrrhoderma noxium</name>
    <dbReference type="NCBI Taxonomy" id="2282107"/>
    <lineage>
        <taxon>Eukaryota</taxon>
        <taxon>Fungi</taxon>
        <taxon>Dikarya</taxon>
        <taxon>Basidiomycota</taxon>
        <taxon>Agaricomycotina</taxon>
        <taxon>Agaricomycetes</taxon>
        <taxon>Hymenochaetales</taxon>
        <taxon>Hymenochaetaceae</taxon>
        <taxon>Pyrrhoderma</taxon>
    </lineage>
</organism>
<accession>A0A286UXR7</accession>
<evidence type="ECO:0000313" key="3">
    <source>
        <dbReference type="Proteomes" id="UP000217199"/>
    </source>
</evidence>
<feature type="region of interest" description="Disordered" evidence="1">
    <location>
        <begin position="655"/>
        <end position="738"/>
    </location>
</feature>
<feature type="compositionally biased region" description="Basic and acidic residues" evidence="1">
    <location>
        <begin position="542"/>
        <end position="564"/>
    </location>
</feature>
<protein>
    <submittedName>
        <fullName evidence="2">Uncharacterized protein</fullName>
    </submittedName>
</protein>
<feature type="compositionally biased region" description="Basic residues" evidence="1">
    <location>
        <begin position="687"/>
        <end position="697"/>
    </location>
</feature>
<feature type="region of interest" description="Disordered" evidence="1">
    <location>
        <begin position="1023"/>
        <end position="1065"/>
    </location>
</feature>
<dbReference type="AlphaFoldDB" id="A0A286UXR7"/>
<feature type="compositionally biased region" description="Basic and acidic residues" evidence="1">
    <location>
        <begin position="459"/>
        <end position="485"/>
    </location>
</feature>
<comment type="caution">
    <text evidence="2">The sequence shown here is derived from an EMBL/GenBank/DDBJ whole genome shotgun (WGS) entry which is preliminary data.</text>
</comment>
<feature type="region of interest" description="Disordered" evidence="1">
    <location>
        <begin position="449"/>
        <end position="485"/>
    </location>
</feature>
<feature type="compositionally biased region" description="Polar residues" evidence="1">
    <location>
        <begin position="655"/>
        <end position="664"/>
    </location>
</feature>
<keyword evidence="3" id="KW-1185">Reference proteome</keyword>
<dbReference type="STRING" id="2282107.A0A286UXR7"/>
<sequence length="1120" mass="125307">MKSIQVVQSAVEALRKVAAKGKTKKSHLENIDNISSAIVLLNSSSPSKVALTKLVSVFRTPLVPLYSSYTETTLRLANAVLQLILNDGVLPCVQDNSILDYDKNRQFAWEEIGNSLLSGVIDFLDEKESNEAKTAIAKTLYSPICDFFFHKNLGANIGASFRSTAYLLLSETAAGHAANQTLLHFSALENLLNLFARLLPFYTASKERHNDYIRDVFSSEYLGLECSKMCLDLLDGVGVDDWDETCTKLIDIVAQSDISFPQPFDVDEIIVCGNTYLQPEFSDKFIIDKTAFFINVKLKVGHYSSRSSRVDDLPCFEDGMYESMQIAFKNIQTINFGTSNGTKISVNMKMKYSPRMGDQNLTADPSSLELLVEILDDDIERFKSALNHRKLTDRFDSNKSSRNSKISVTDSALLDYEIGVPDEVIQAPYSSQKEVESFYASDHIMDLGPNNQKTVGDVNMDKGENKDDLMDRKNVNSQAKDDVKPEEATALFDSELSEISDISPVRSSVTKDKKVEKKCIASEEDKATSIEKLKPQKRGRPRKIDPKASTKPEGLKVTKDGEPRKRGRPQKKVVNTTKESTVESNVESIVKVKPKKENNLASDKENITVPPPLSAASDTITAAARRSTVILDSEDEIMIENRLVETALNSKNTSVNQNSKTTVAPNRKCLSSPISLSTPPHPSRISRIAKMKAKKTTKNTNSTNKKSQKRTNEEMTSDIEEKSPRKKPRFDTEKNGNADVFGATVTPLPKLSIKTKENIELTKFDSSVNWDQIPSEISVNSPLQEKRKPASLLFNKKENRNKVKEETQKPMSLDVLKKDTDAQTRSRIPLCSITPAPNMAKSIEESPTNSLLNMKRKAKRFHGIHSAQKATEKICKSRDDDILPSIEDVVKKATKPTRESNSKDADLTKCVVDLTEDDELEMTTLDNKHIVASTPEHRQKVKKEKRIPKLEISSDPLVQKANPPQPQKLASIVAPSLPSDNVFLEKATARVVPRIFENDGDEDDDDDDGMNFTYDDIKEALKSLRGKRGQTQEKTTPPQSPEVQSTKKVTEFQESPPKPEQAERITRLDFRPRVKFDDNLRYKSASIESFAGREEVKSDYIRNTIERKSRLSGGRLNVKS</sequence>
<name>A0A286UXR7_9AGAM</name>